<dbReference type="GO" id="GO:0016740">
    <property type="term" value="F:transferase activity"/>
    <property type="evidence" value="ECO:0007669"/>
    <property type="project" value="UniProtKB-KW"/>
</dbReference>
<dbReference type="AlphaFoldDB" id="A0A3R7K6P4"/>
<proteinExistence type="predicted"/>
<name>A0A3R7K6P4_TRYRA</name>
<dbReference type="Proteomes" id="UP000283634">
    <property type="component" value="Unassembled WGS sequence"/>
</dbReference>
<accession>A0A3R7K6P4</accession>
<keyword evidence="1" id="KW-0808">Transferase</keyword>
<reference evidence="1 2" key="1">
    <citation type="journal article" date="2018" name="BMC Genomics">
        <title>Genomic comparison of Trypanosoma conorhini and Trypanosoma rangeli to Trypanosoma cruzi strains of high and low virulence.</title>
        <authorList>
            <person name="Bradwell K.R."/>
            <person name="Koparde V.N."/>
            <person name="Matveyev A.V."/>
            <person name="Serrano M.G."/>
            <person name="Alves J.M."/>
            <person name="Parikh H."/>
            <person name="Huang B."/>
            <person name="Lee V."/>
            <person name="Espinosa-Alvarez O."/>
            <person name="Ortiz P.A."/>
            <person name="Costa-Martins A.G."/>
            <person name="Teixeira M.M."/>
            <person name="Buck G.A."/>
        </authorList>
    </citation>
    <scope>NUCLEOTIDE SEQUENCE [LARGE SCALE GENOMIC DNA]</scope>
    <source>
        <strain evidence="1 2">AM80</strain>
    </source>
</reference>
<evidence type="ECO:0000313" key="2">
    <source>
        <dbReference type="Proteomes" id="UP000283634"/>
    </source>
</evidence>
<evidence type="ECO:0000313" key="1">
    <source>
        <dbReference type="EMBL" id="RNF02639.1"/>
    </source>
</evidence>
<dbReference type="EMBL" id="MKGL01000224">
    <property type="protein sequence ID" value="RNF02639.1"/>
    <property type="molecule type" value="Genomic_DNA"/>
</dbReference>
<organism evidence="1 2">
    <name type="scientific">Trypanosoma rangeli</name>
    <dbReference type="NCBI Taxonomy" id="5698"/>
    <lineage>
        <taxon>Eukaryota</taxon>
        <taxon>Discoba</taxon>
        <taxon>Euglenozoa</taxon>
        <taxon>Kinetoplastea</taxon>
        <taxon>Metakinetoplastina</taxon>
        <taxon>Trypanosomatida</taxon>
        <taxon>Trypanosomatidae</taxon>
        <taxon>Trypanosoma</taxon>
        <taxon>Herpetosoma</taxon>
    </lineage>
</organism>
<sequence length="118" mass="13312">MKLLSQQLQAYNCKTSASGAKAPTKVRRISPLKHCPRGVHENGPKFWERAPTDAERILLPRARSATTCTRDRPTAKQKRNGQGISSSFFLGAIAHYTFQAQPRVSHRRSFGLEIHIWT</sequence>
<comment type="caution">
    <text evidence="1">The sequence shown here is derived from an EMBL/GenBank/DDBJ whole genome shotgun (WGS) entry which is preliminary data.</text>
</comment>
<dbReference type="GeneID" id="40330254"/>
<keyword evidence="2" id="KW-1185">Reference proteome</keyword>
<dbReference type="RefSeq" id="XP_029237040.1">
    <property type="nucleotide sequence ID" value="XM_029383172.1"/>
</dbReference>
<gene>
    <name evidence="1" type="ORF">TraAM80_06321</name>
</gene>
<protein>
    <submittedName>
        <fullName evidence="1">Trans-sialidase</fullName>
        <ecNumber evidence="1">2.7.11.-</ecNumber>
    </submittedName>
</protein>
<dbReference type="OrthoDB" id="248774at2759"/>
<dbReference type="EC" id="2.7.11.-" evidence="1"/>